<keyword evidence="2" id="KW-1185">Reference proteome</keyword>
<evidence type="ECO:0000313" key="2">
    <source>
        <dbReference type="Proteomes" id="UP000251889"/>
    </source>
</evidence>
<dbReference type="EMBL" id="QMFY01000001">
    <property type="protein sequence ID" value="RAW03476.1"/>
    <property type="molecule type" value="Genomic_DNA"/>
</dbReference>
<proteinExistence type="predicted"/>
<dbReference type="OrthoDB" id="1453505at2"/>
<evidence type="ECO:0000313" key="1">
    <source>
        <dbReference type="EMBL" id="RAW03476.1"/>
    </source>
</evidence>
<dbReference type="RefSeq" id="WP_112745690.1">
    <property type="nucleotide sequence ID" value="NZ_QMFY01000001.1"/>
</dbReference>
<reference evidence="1 2" key="1">
    <citation type="submission" date="2018-06" db="EMBL/GenBank/DDBJ databases">
        <title>Chryseolinea flavus sp. nov., a member of the phylum Bacteroidetes isolated from soil.</title>
        <authorList>
            <person name="Li Y."/>
            <person name="Wang J."/>
        </authorList>
    </citation>
    <scope>NUCLEOTIDE SEQUENCE [LARGE SCALE GENOMIC DNA]</scope>
    <source>
        <strain evidence="1 2">SDU1-6</strain>
    </source>
</reference>
<dbReference type="Proteomes" id="UP000251889">
    <property type="component" value="Unassembled WGS sequence"/>
</dbReference>
<sequence>MKTFKKIASKWYVSGVIALALFITSCQSPESKRSQVSSATGEELFIGLFFGEGKVAAMVPELYERSQLKNYLTSEAEIAAFKKFQQQAIQVIGESNPLFFKSFKRDITSGDHLRISAALKRSSAVLVRTIESMYGVKENDFLELTQQLKSKTNFKEVVLSGSVVNRGEFKAKSVGLL</sequence>
<organism evidence="1 2">
    <name type="scientific">Pseudochryseolinea flava</name>
    <dbReference type="NCBI Taxonomy" id="2059302"/>
    <lineage>
        <taxon>Bacteria</taxon>
        <taxon>Pseudomonadati</taxon>
        <taxon>Bacteroidota</taxon>
        <taxon>Cytophagia</taxon>
        <taxon>Cytophagales</taxon>
        <taxon>Fulvivirgaceae</taxon>
        <taxon>Pseudochryseolinea</taxon>
    </lineage>
</organism>
<accession>A0A364Y8N7</accession>
<name>A0A364Y8N7_9BACT</name>
<dbReference type="AlphaFoldDB" id="A0A364Y8N7"/>
<protein>
    <submittedName>
        <fullName evidence="1">Uncharacterized protein</fullName>
    </submittedName>
</protein>
<dbReference type="InterPro" id="IPR023888">
    <property type="entry name" value="SdpC-like"/>
</dbReference>
<comment type="caution">
    <text evidence="1">The sequence shown here is derived from an EMBL/GenBank/DDBJ whole genome shotgun (WGS) entry which is preliminary data.</text>
</comment>
<dbReference type="PROSITE" id="PS51257">
    <property type="entry name" value="PROKAR_LIPOPROTEIN"/>
    <property type="match status" value="1"/>
</dbReference>
<gene>
    <name evidence="1" type="ORF">DQQ10_05170</name>
</gene>
<dbReference type="Pfam" id="PF26137">
    <property type="entry name" value="Toxin_SdpC"/>
    <property type="match status" value="1"/>
</dbReference>